<dbReference type="InterPro" id="IPR056879">
    <property type="entry name" value="RM3_Med14"/>
</dbReference>
<evidence type="ECO:0000313" key="3">
    <source>
        <dbReference type="Proteomes" id="UP001205105"/>
    </source>
</evidence>
<dbReference type="Pfam" id="PF25065">
    <property type="entry name" value="RM3_Med14"/>
    <property type="match status" value="1"/>
</dbReference>
<dbReference type="EMBL" id="JADXDR010000031">
    <property type="protein sequence ID" value="KAI7844399.1"/>
    <property type="molecule type" value="Genomic_DNA"/>
</dbReference>
<dbReference type="AlphaFoldDB" id="A0AAD5H4Y6"/>
<reference evidence="2" key="1">
    <citation type="submission" date="2020-11" db="EMBL/GenBank/DDBJ databases">
        <title>Chlorella ohadii genome sequencing and assembly.</title>
        <authorList>
            <person name="Murik O."/>
            <person name="Treves H."/>
            <person name="Kedem I."/>
            <person name="Shotland Y."/>
            <person name="Kaplan A."/>
        </authorList>
    </citation>
    <scope>NUCLEOTIDE SEQUENCE</scope>
    <source>
        <strain evidence="2">1</strain>
    </source>
</reference>
<comment type="caution">
    <text evidence="2">The sequence shown here is derived from an EMBL/GenBank/DDBJ whole genome shotgun (WGS) entry which is preliminary data.</text>
</comment>
<keyword evidence="3" id="KW-1185">Reference proteome</keyword>
<evidence type="ECO:0000259" key="1">
    <source>
        <dbReference type="Pfam" id="PF25065"/>
    </source>
</evidence>
<dbReference type="Proteomes" id="UP001205105">
    <property type="component" value="Unassembled WGS sequence"/>
</dbReference>
<sequence>MGFSGSAQVGVKKNALSKDQFSDAQTRIASYQKNQCSSSSGTAASQSDISNMQKWVDPGVIQAWNDCMKLSGGGMKSTIKSGVDSSSFSADFTFQQTQYNAQAMLSGLTMRPARSAACNVFMPGGLSRAVFTSAPLNITMSPNAVYSVHCTAAGTFTQPTDIYIATTLGTYQARIYRAAGTTTVTELKNTLDRQQVSTDQVINQLRSTIAQQQATINDLVTRLTTLENWSKTAMTCTSTVCQAPSGRSIQIGNWVIGPDGNGALAFTQGGQWRASLGNSGELWLPAQAGINLGQFNIRLDNGNNFVGVWHSSSGDYRAAITRDGGLYAGPDGLFTFNGGWRFSGADGNLGISRSTPGGWQRLATITTDRWLEVVLLRSEGGMRMGSTSIYAESTGNLIFRNDNGRGNAFIFNHDRDAIHMWNRNGPGYRAICSANGNHLC</sequence>
<accession>A0AAD5H4Y6</accession>
<name>A0AAD5H4Y6_9CHLO</name>
<organism evidence="2 3">
    <name type="scientific">Chlorella ohadii</name>
    <dbReference type="NCBI Taxonomy" id="2649997"/>
    <lineage>
        <taxon>Eukaryota</taxon>
        <taxon>Viridiplantae</taxon>
        <taxon>Chlorophyta</taxon>
        <taxon>core chlorophytes</taxon>
        <taxon>Trebouxiophyceae</taxon>
        <taxon>Chlorellales</taxon>
        <taxon>Chlorellaceae</taxon>
        <taxon>Chlorella clade</taxon>
        <taxon>Chlorella</taxon>
    </lineage>
</organism>
<feature type="domain" description="Mediator of RNA polymerase II transcription subunit 14 RM3" evidence="1">
    <location>
        <begin position="161"/>
        <end position="213"/>
    </location>
</feature>
<proteinExistence type="predicted"/>
<evidence type="ECO:0000313" key="2">
    <source>
        <dbReference type="EMBL" id="KAI7844399.1"/>
    </source>
</evidence>
<gene>
    <name evidence="2" type="ORF">COHA_001994</name>
</gene>
<protein>
    <recommendedName>
        <fullName evidence="1">Mediator of RNA polymerase II transcription subunit 14 RM3 domain-containing protein</fullName>
    </recommendedName>
</protein>